<evidence type="ECO:0000256" key="6">
    <source>
        <dbReference type="HAMAP-Rule" id="MF_00693"/>
    </source>
</evidence>
<proteinExistence type="inferred from homology"/>
<feature type="domain" description="TACO1/YebC-like second and third" evidence="7">
    <location>
        <begin position="81"/>
        <end position="238"/>
    </location>
</feature>
<feature type="domain" description="TACO1/YebC-like N-terminal" evidence="8">
    <location>
        <begin position="5"/>
        <end position="75"/>
    </location>
</feature>
<name>A0A1I6R150_9BACL</name>
<dbReference type="NCBIfam" id="TIGR01033">
    <property type="entry name" value="YebC/PmpR family DNA-binding transcriptional regulator"/>
    <property type="match status" value="1"/>
</dbReference>
<keyword evidence="2 6" id="KW-0963">Cytoplasm</keyword>
<evidence type="ECO:0000256" key="4">
    <source>
        <dbReference type="ARBA" id="ARBA00023125"/>
    </source>
</evidence>
<dbReference type="InterPro" id="IPR002876">
    <property type="entry name" value="Transcrip_reg_TACO1-like"/>
</dbReference>
<dbReference type="Pfam" id="PF01709">
    <property type="entry name" value="Transcrip_reg"/>
    <property type="match status" value="1"/>
</dbReference>
<dbReference type="GO" id="GO:0003677">
    <property type="term" value="F:DNA binding"/>
    <property type="evidence" value="ECO:0007669"/>
    <property type="project" value="UniProtKB-UniRule"/>
</dbReference>
<dbReference type="Gene3D" id="1.10.10.200">
    <property type="match status" value="1"/>
</dbReference>
<dbReference type="InterPro" id="IPR026564">
    <property type="entry name" value="Transcrip_reg_TACO1-like_dom3"/>
</dbReference>
<keyword evidence="10" id="KW-1185">Reference proteome</keyword>
<evidence type="ECO:0000256" key="3">
    <source>
        <dbReference type="ARBA" id="ARBA00023015"/>
    </source>
</evidence>
<dbReference type="Proteomes" id="UP000198660">
    <property type="component" value="Unassembled WGS sequence"/>
</dbReference>
<keyword evidence="4 6" id="KW-0238">DNA-binding</keyword>
<gene>
    <name evidence="9" type="ORF">SAMN05444972_10418</name>
</gene>
<dbReference type="RefSeq" id="WP_091835451.1">
    <property type="nucleotide sequence ID" value="NZ_FPAA01000004.1"/>
</dbReference>
<protein>
    <recommendedName>
        <fullName evidence="6">Probable transcriptional regulatory protein SAMN05444972_10418</fullName>
    </recommendedName>
</protein>
<dbReference type="AlphaFoldDB" id="A0A1I6R150"/>
<keyword evidence="5 6" id="KW-0804">Transcription</keyword>
<dbReference type="Gene3D" id="3.30.70.980">
    <property type="match status" value="2"/>
</dbReference>
<dbReference type="InterPro" id="IPR049083">
    <property type="entry name" value="TACO1_YebC_N"/>
</dbReference>
<dbReference type="FunFam" id="1.10.10.200:FF:000002">
    <property type="entry name" value="Probable transcriptional regulatory protein CLM62_37755"/>
    <property type="match status" value="1"/>
</dbReference>
<dbReference type="InterPro" id="IPR029072">
    <property type="entry name" value="YebC-like"/>
</dbReference>
<evidence type="ECO:0000259" key="8">
    <source>
        <dbReference type="Pfam" id="PF20772"/>
    </source>
</evidence>
<evidence type="ECO:0000313" key="10">
    <source>
        <dbReference type="Proteomes" id="UP000198660"/>
    </source>
</evidence>
<organism evidence="9 10">
    <name type="scientific">Marininema halotolerans</name>
    <dbReference type="NCBI Taxonomy" id="1155944"/>
    <lineage>
        <taxon>Bacteria</taxon>
        <taxon>Bacillati</taxon>
        <taxon>Bacillota</taxon>
        <taxon>Bacilli</taxon>
        <taxon>Bacillales</taxon>
        <taxon>Thermoactinomycetaceae</taxon>
        <taxon>Marininema</taxon>
    </lineage>
</organism>
<dbReference type="FunFam" id="3.30.70.980:FF:000002">
    <property type="entry name" value="Probable transcriptional regulatory protein YebC"/>
    <property type="match status" value="1"/>
</dbReference>
<comment type="subcellular location">
    <subcellularLocation>
        <location evidence="6">Cytoplasm</location>
    </subcellularLocation>
</comment>
<accession>A0A1I6R150</accession>
<evidence type="ECO:0000313" key="9">
    <source>
        <dbReference type="EMBL" id="SFS58451.1"/>
    </source>
</evidence>
<evidence type="ECO:0000256" key="2">
    <source>
        <dbReference type="ARBA" id="ARBA00022490"/>
    </source>
</evidence>
<evidence type="ECO:0000256" key="1">
    <source>
        <dbReference type="ARBA" id="ARBA00008724"/>
    </source>
</evidence>
<dbReference type="InterPro" id="IPR017856">
    <property type="entry name" value="Integrase-like_N"/>
</dbReference>
<reference evidence="10" key="1">
    <citation type="submission" date="2016-10" db="EMBL/GenBank/DDBJ databases">
        <authorList>
            <person name="Varghese N."/>
            <person name="Submissions S."/>
        </authorList>
    </citation>
    <scope>NUCLEOTIDE SEQUENCE [LARGE SCALE GENOMIC DNA]</scope>
    <source>
        <strain evidence="10">DSM 45789</strain>
    </source>
</reference>
<sequence length="251" mass="27476">MAGHSKWKNIQHRKGRQDALRGKIFAKLSREITVAARSGSDPETNQRLRLAVAKARSNNMPNDNVERAIKKGSGEDGGGNYESIMYEGYGPSGVAVMVEALTDNRNRTAADVRHIFSKRGGNLGEAGCVAWMFARKGLLVMDREESERNEDDMLLLALEAGAEDVEVTPESFQVITAPEVFEEVKVALESEGENCSTAEVTMIPENTVELTGDSIDKMLALIDALEDNDDVQNVYANFEADDADLANYQSS</sequence>
<keyword evidence="3 6" id="KW-0805">Transcription regulation</keyword>
<dbReference type="InterPro" id="IPR048300">
    <property type="entry name" value="TACO1_YebC-like_2nd/3rd_dom"/>
</dbReference>
<evidence type="ECO:0000256" key="5">
    <source>
        <dbReference type="ARBA" id="ARBA00023163"/>
    </source>
</evidence>
<evidence type="ECO:0000259" key="7">
    <source>
        <dbReference type="Pfam" id="PF01709"/>
    </source>
</evidence>
<dbReference type="EMBL" id="FPAA01000004">
    <property type="protein sequence ID" value="SFS58451.1"/>
    <property type="molecule type" value="Genomic_DNA"/>
</dbReference>
<dbReference type="PANTHER" id="PTHR12532:SF6">
    <property type="entry name" value="TRANSCRIPTIONAL REGULATORY PROTEIN YEBC-RELATED"/>
    <property type="match status" value="1"/>
</dbReference>
<comment type="similarity">
    <text evidence="1 6">Belongs to the TACO1 family.</text>
</comment>
<dbReference type="Pfam" id="PF20772">
    <property type="entry name" value="TACO1_YebC_N"/>
    <property type="match status" value="1"/>
</dbReference>
<dbReference type="GO" id="GO:0005829">
    <property type="term" value="C:cytosol"/>
    <property type="evidence" value="ECO:0007669"/>
    <property type="project" value="TreeGrafter"/>
</dbReference>
<dbReference type="OrthoDB" id="9781053at2"/>
<dbReference type="NCBIfam" id="NF001030">
    <property type="entry name" value="PRK00110.1"/>
    <property type="match status" value="1"/>
</dbReference>
<dbReference type="PANTHER" id="PTHR12532">
    <property type="entry name" value="TRANSLATIONAL ACTIVATOR OF CYTOCHROME C OXIDASE 1"/>
    <property type="match status" value="1"/>
</dbReference>
<dbReference type="GO" id="GO:0006355">
    <property type="term" value="P:regulation of DNA-templated transcription"/>
    <property type="evidence" value="ECO:0007669"/>
    <property type="project" value="UniProtKB-UniRule"/>
</dbReference>
<dbReference type="HAMAP" id="MF_00693">
    <property type="entry name" value="Transcrip_reg_TACO1"/>
    <property type="match status" value="1"/>
</dbReference>
<dbReference type="NCBIfam" id="NF009044">
    <property type="entry name" value="PRK12378.1"/>
    <property type="match status" value="1"/>
</dbReference>
<dbReference type="SUPFAM" id="SSF75625">
    <property type="entry name" value="YebC-like"/>
    <property type="match status" value="1"/>
</dbReference>